<dbReference type="InterPro" id="IPR050796">
    <property type="entry name" value="SCF_F-box_component"/>
</dbReference>
<dbReference type="InterPro" id="IPR001810">
    <property type="entry name" value="F-box_dom"/>
</dbReference>
<dbReference type="SMART" id="SM00256">
    <property type="entry name" value="FBOX"/>
    <property type="match status" value="1"/>
</dbReference>
<gene>
    <name evidence="2" type="ORF">IFM89_028681</name>
</gene>
<sequence>MEKKEDIPNATLPEAIIEDILIRLPLKSLARFRCVSKKWNDLSRDSRFIQMHNTHSKNRNQLYLLTDYNEEPNPGLLDLMELSIDIKSCPECVVLGDCNGVFLVYKIYDNHLPDTYWLLNPCTGECVMFPEPPCEDIDLQYNKDNIHYGFGYSENDKDYKVVRIRSICVKEGHAIPIEVMVYTLRSNSWRKIKNSGDVHVPFILQELKARGERGAHVNGFVHWAASDFCIDWRDQEEWSEMYELKDHTSSKIIAFDFGSDTFQEVPYPEYYGVNLFDHIGICTLDGNLCLHVYGNSWTHIWVMREYGLRESWTKLCFVSGPILHPFRILHFTNADEKLSLLLQFRHLYFTSERRLEKVYDLIGHPTSQATLYVESLVGLTQR</sequence>
<dbReference type="PANTHER" id="PTHR31672">
    <property type="entry name" value="BNACNNG10540D PROTEIN"/>
    <property type="match status" value="1"/>
</dbReference>
<dbReference type="NCBIfam" id="TIGR01640">
    <property type="entry name" value="F_box_assoc_1"/>
    <property type="match status" value="1"/>
</dbReference>
<dbReference type="Pfam" id="PF07734">
    <property type="entry name" value="FBA_1"/>
    <property type="match status" value="1"/>
</dbReference>
<comment type="caution">
    <text evidence="2">The sequence shown here is derived from an EMBL/GenBank/DDBJ whole genome shotgun (WGS) entry which is preliminary data.</text>
</comment>
<dbReference type="OrthoDB" id="5314306at2759"/>
<accession>A0A835H103</accession>
<evidence type="ECO:0000259" key="1">
    <source>
        <dbReference type="PROSITE" id="PS50181"/>
    </source>
</evidence>
<dbReference type="PANTHER" id="PTHR31672:SF13">
    <property type="entry name" value="F-BOX PROTEIN CPR30-LIKE"/>
    <property type="match status" value="1"/>
</dbReference>
<dbReference type="AlphaFoldDB" id="A0A835H103"/>
<evidence type="ECO:0000313" key="3">
    <source>
        <dbReference type="Proteomes" id="UP000631114"/>
    </source>
</evidence>
<organism evidence="2 3">
    <name type="scientific">Coptis chinensis</name>
    <dbReference type="NCBI Taxonomy" id="261450"/>
    <lineage>
        <taxon>Eukaryota</taxon>
        <taxon>Viridiplantae</taxon>
        <taxon>Streptophyta</taxon>
        <taxon>Embryophyta</taxon>
        <taxon>Tracheophyta</taxon>
        <taxon>Spermatophyta</taxon>
        <taxon>Magnoliopsida</taxon>
        <taxon>Ranunculales</taxon>
        <taxon>Ranunculaceae</taxon>
        <taxon>Coptidoideae</taxon>
        <taxon>Coptis</taxon>
    </lineage>
</organism>
<proteinExistence type="predicted"/>
<dbReference type="EMBL" id="JADFTS010000009">
    <property type="protein sequence ID" value="KAF9589772.1"/>
    <property type="molecule type" value="Genomic_DNA"/>
</dbReference>
<dbReference type="Proteomes" id="UP000631114">
    <property type="component" value="Unassembled WGS sequence"/>
</dbReference>
<dbReference type="Gene3D" id="1.20.1280.50">
    <property type="match status" value="1"/>
</dbReference>
<dbReference type="Pfam" id="PF00646">
    <property type="entry name" value="F-box"/>
    <property type="match status" value="1"/>
</dbReference>
<reference evidence="2 3" key="1">
    <citation type="submission" date="2020-10" db="EMBL/GenBank/DDBJ databases">
        <title>The Coptis chinensis genome and diversification of protoberbering-type alkaloids.</title>
        <authorList>
            <person name="Wang B."/>
            <person name="Shu S."/>
            <person name="Song C."/>
            <person name="Liu Y."/>
        </authorList>
    </citation>
    <scope>NUCLEOTIDE SEQUENCE [LARGE SCALE GENOMIC DNA]</scope>
    <source>
        <strain evidence="2">HL-2020</strain>
        <tissue evidence="2">Leaf</tissue>
    </source>
</reference>
<feature type="domain" description="F-box" evidence="1">
    <location>
        <begin position="6"/>
        <end position="52"/>
    </location>
</feature>
<evidence type="ECO:0000313" key="2">
    <source>
        <dbReference type="EMBL" id="KAF9589772.1"/>
    </source>
</evidence>
<keyword evidence="3" id="KW-1185">Reference proteome</keyword>
<dbReference type="InterPro" id="IPR006527">
    <property type="entry name" value="F-box-assoc_dom_typ1"/>
</dbReference>
<dbReference type="InterPro" id="IPR017451">
    <property type="entry name" value="F-box-assoc_interact_dom"/>
</dbReference>
<protein>
    <recommendedName>
        <fullName evidence="1">F-box domain-containing protein</fullName>
    </recommendedName>
</protein>
<dbReference type="CDD" id="cd22157">
    <property type="entry name" value="F-box_AtFBW1-like"/>
    <property type="match status" value="1"/>
</dbReference>
<dbReference type="InterPro" id="IPR036047">
    <property type="entry name" value="F-box-like_dom_sf"/>
</dbReference>
<name>A0A835H103_9MAGN</name>
<dbReference type="SUPFAM" id="SSF81383">
    <property type="entry name" value="F-box domain"/>
    <property type="match status" value="1"/>
</dbReference>
<dbReference type="PROSITE" id="PS50181">
    <property type="entry name" value="FBOX"/>
    <property type="match status" value="1"/>
</dbReference>